<evidence type="ECO:0000313" key="3">
    <source>
        <dbReference type="EMBL" id="KAA1419830.1"/>
    </source>
</evidence>
<keyword evidence="2" id="KW-1133">Transmembrane helix</keyword>
<organism evidence="3 4">
    <name type="scientific">Mumia zhuanghuii</name>
    <dbReference type="NCBI Taxonomy" id="2585211"/>
    <lineage>
        <taxon>Bacteria</taxon>
        <taxon>Bacillati</taxon>
        <taxon>Actinomycetota</taxon>
        <taxon>Actinomycetes</taxon>
        <taxon>Propionibacteriales</taxon>
        <taxon>Nocardioidaceae</taxon>
        <taxon>Mumia</taxon>
    </lineage>
</organism>
<reference evidence="3 4" key="1">
    <citation type="submission" date="2019-09" db="EMBL/GenBank/DDBJ databases">
        <title>Mumia zhuanghuii sp. nov. isolated from the intestinal contents of plateau pika (Ochotona curzoniae) in the Qinghai-Tibet plateau of China.</title>
        <authorList>
            <person name="Tian Z."/>
        </authorList>
    </citation>
    <scope>NUCLEOTIDE SEQUENCE [LARGE SCALE GENOMIC DNA]</scope>
    <source>
        <strain evidence="4">350</strain>
    </source>
</reference>
<accession>A0A5Q6RP86</accession>
<evidence type="ECO:0000256" key="1">
    <source>
        <dbReference type="SAM" id="MobiDB-lite"/>
    </source>
</evidence>
<proteinExistence type="predicted"/>
<keyword evidence="2" id="KW-0472">Membrane</keyword>
<gene>
    <name evidence="3" type="ORF">FE697_018165</name>
</gene>
<feature type="region of interest" description="Disordered" evidence="1">
    <location>
        <begin position="126"/>
        <end position="149"/>
    </location>
</feature>
<dbReference type="Proteomes" id="UP000307768">
    <property type="component" value="Unassembled WGS sequence"/>
</dbReference>
<sequence length="149" mass="15894">MGLDADYPAVVTTVPHRVPVWDGARHVIAHLEPPDGPGSHANVTCWIDRSNGRWYRTLSTFGLPAGSFAYVSAELTTVFHGGDRFPLHECAATTDTPGSRWRLNPAIVATILAGTALAGAAALKVRRRRVRPPGPPVPPEPPETPHGIG</sequence>
<dbReference type="EMBL" id="VDFQ02000006">
    <property type="protein sequence ID" value="KAA1419830.1"/>
    <property type="molecule type" value="Genomic_DNA"/>
</dbReference>
<protein>
    <submittedName>
        <fullName evidence="3">Uncharacterized protein</fullName>
    </submittedName>
</protein>
<keyword evidence="2" id="KW-0812">Transmembrane</keyword>
<dbReference type="OrthoDB" id="3825743at2"/>
<dbReference type="RefSeq" id="WP_149771053.1">
    <property type="nucleotide sequence ID" value="NZ_VDFQ02000006.1"/>
</dbReference>
<feature type="compositionally biased region" description="Pro residues" evidence="1">
    <location>
        <begin position="132"/>
        <end position="149"/>
    </location>
</feature>
<evidence type="ECO:0000256" key="2">
    <source>
        <dbReference type="SAM" id="Phobius"/>
    </source>
</evidence>
<evidence type="ECO:0000313" key="4">
    <source>
        <dbReference type="Proteomes" id="UP000307768"/>
    </source>
</evidence>
<comment type="caution">
    <text evidence="3">The sequence shown here is derived from an EMBL/GenBank/DDBJ whole genome shotgun (WGS) entry which is preliminary data.</text>
</comment>
<feature type="transmembrane region" description="Helical" evidence="2">
    <location>
        <begin position="103"/>
        <end position="123"/>
    </location>
</feature>
<name>A0A5Q6RP86_9ACTN</name>
<dbReference type="AlphaFoldDB" id="A0A5Q6RP86"/>